<protein>
    <recommendedName>
        <fullName evidence="3">Phage associated protein</fullName>
    </recommendedName>
</protein>
<evidence type="ECO:0000313" key="2">
    <source>
        <dbReference type="Proteomes" id="UP001447151"/>
    </source>
</evidence>
<dbReference type="Proteomes" id="UP001447151">
    <property type="component" value="Unassembled WGS sequence"/>
</dbReference>
<evidence type="ECO:0008006" key="3">
    <source>
        <dbReference type="Google" id="ProtNLM"/>
    </source>
</evidence>
<comment type="caution">
    <text evidence="1">The sequence shown here is derived from an EMBL/GenBank/DDBJ whole genome shotgun (WGS) entry which is preliminary data.</text>
</comment>
<reference evidence="1 2" key="1">
    <citation type="submission" date="2024-05" db="EMBL/GenBank/DDBJ databases">
        <authorList>
            <person name="Matzinger S.R."/>
            <person name="Bankers L."/>
            <person name="Rossheim A."/>
            <person name="Hetherington-Rauth M.C."/>
            <person name="Smith A."/>
            <person name="Baird S."/>
            <person name="Polanco D."/>
        </authorList>
    </citation>
    <scope>NUCLEOTIDE SEQUENCE [LARGE SCALE GENOMIC DNA]</scope>
    <source>
        <strain evidence="1 2">2024CJ-00066</strain>
    </source>
</reference>
<keyword evidence="2" id="KW-1185">Reference proteome</keyword>
<accession>A0ABV1JK12</accession>
<evidence type="ECO:0000313" key="1">
    <source>
        <dbReference type="EMBL" id="MEQ3510561.1"/>
    </source>
</evidence>
<proteinExistence type="predicted"/>
<dbReference type="RefSeq" id="WP_349272681.1">
    <property type="nucleotide sequence ID" value="NZ_JBECZB010000004.1"/>
</dbReference>
<name>A0ABV1JK12_NEIPO</name>
<sequence length="103" mass="11549">MAKALEIISPDEIYSDLIFKDPVPPHTILRSMGAKDIRINQQQVNNQMCRVGICRPDVQATLRDSNKRIYIEYDRASSNRGAGHASRALSNDPDAIVILRTVD</sequence>
<gene>
    <name evidence="1" type="ORF">ABM124_04365</name>
</gene>
<organism evidence="1 2">
    <name type="scientific">Neisseria polysaccharea</name>
    <dbReference type="NCBI Taxonomy" id="489"/>
    <lineage>
        <taxon>Bacteria</taxon>
        <taxon>Pseudomonadati</taxon>
        <taxon>Pseudomonadota</taxon>
        <taxon>Betaproteobacteria</taxon>
        <taxon>Neisseriales</taxon>
        <taxon>Neisseriaceae</taxon>
        <taxon>Neisseria</taxon>
    </lineage>
</organism>
<dbReference type="EMBL" id="JBECZB010000004">
    <property type="protein sequence ID" value="MEQ3510561.1"/>
    <property type="molecule type" value="Genomic_DNA"/>
</dbReference>